<dbReference type="GO" id="GO:0000150">
    <property type="term" value="F:DNA strand exchange activity"/>
    <property type="evidence" value="ECO:0007669"/>
    <property type="project" value="InterPro"/>
</dbReference>
<reference evidence="4 5" key="1">
    <citation type="submission" date="2016-10" db="EMBL/GenBank/DDBJ databases">
        <authorList>
            <person name="de Groot N.N."/>
        </authorList>
    </citation>
    <scope>NUCLEOTIDE SEQUENCE [LARGE SCALE GENOMIC DNA]</scope>
    <source>
        <strain evidence="4 5">DSM 28129</strain>
    </source>
</reference>
<dbReference type="EMBL" id="FNBG01000018">
    <property type="protein sequence ID" value="SDF85366.1"/>
    <property type="molecule type" value="Genomic_DNA"/>
</dbReference>
<name>A0A1G7PGG3_9BACL</name>
<dbReference type="STRING" id="670482.SAMN04488542_11897"/>
<dbReference type="Proteomes" id="UP000198972">
    <property type="component" value="Unassembled WGS sequence"/>
</dbReference>
<sequence>MRCAVYIRVSTDKVEQKSSLENQRSLFYQYLEDRGWDVFDFYVDVESGTTGKREHLQRLIEDAKARKFDVILHPHRL</sequence>
<dbReference type="GO" id="GO:0003677">
    <property type="term" value="F:DNA binding"/>
    <property type="evidence" value="ECO:0007669"/>
    <property type="project" value="UniProtKB-KW"/>
</dbReference>
<evidence type="ECO:0000256" key="2">
    <source>
        <dbReference type="ARBA" id="ARBA00023172"/>
    </source>
</evidence>
<dbReference type="OrthoDB" id="9769353at2"/>
<accession>A0A1G7PGG3</accession>
<evidence type="ECO:0000259" key="3">
    <source>
        <dbReference type="PROSITE" id="PS51736"/>
    </source>
</evidence>
<keyword evidence="2" id="KW-0233">DNA recombination</keyword>
<dbReference type="InterPro" id="IPR036162">
    <property type="entry name" value="Resolvase-like_N_sf"/>
</dbReference>
<dbReference type="RefSeq" id="WP_091232416.1">
    <property type="nucleotide sequence ID" value="NZ_FNBG01000018.1"/>
</dbReference>
<feature type="domain" description="Resolvase/invertase-type recombinase catalytic" evidence="3">
    <location>
        <begin position="2"/>
        <end position="77"/>
    </location>
</feature>
<dbReference type="CDD" id="cd00338">
    <property type="entry name" value="Ser_Recombinase"/>
    <property type="match status" value="1"/>
</dbReference>
<protein>
    <submittedName>
        <fullName evidence="4">Resolvase, N terminal domain</fullName>
    </submittedName>
</protein>
<dbReference type="InterPro" id="IPR050639">
    <property type="entry name" value="SSR_resolvase"/>
</dbReference>
<dbReference type="Gene3D" id="3.40.50.1390">
    <property type="entry name" value="Resolvase, N-terminal catalytic domain"/>
    <property type="match status" value="1"/>
</dbReference>
<dbReference type="PANTHER" id="PTHR30461:SF2">
    <property type="entry name" value="SERINE RECOMBINASE PINE-RELATED"/>
    <property type="match status" value="1"/>
</dbReference>
<dbReference type="AlphaFoldDB" id="A0A1G7PGG3"/>
<keyword evidence="1" id="KW-0238">DNA-binding</keyword>
<organism evidence="4 5">
    <name type="scientific">Fontibacillus panacisegetis</name>
    <dbReference type="NCBI Taxonomy" id="670482"/>
    <lineage>
        <taxon>Bacteria</taxon>
        <taxon>Bacillati</taxon>
        <taxon>Bacillota</taxon>
        <taxon>Bacilli</taxon>
        <taxon>Bacillales</taxon>
        <taxon>Paenibacillaceae</taxon>
        <taxon>Fontibacillus</taxon>
    </lineage>
</organism>
<gene>
    <name evidence="4" type="ORF">SAMN04488542_11897</name>
</gene>
<keyword evidence="5" id="KW-1185">Reference proteome</keyword>
<evidence type="ECO:0000313" key="5">
    <source>
        <dbReference type="Proteomes" id="UP000198972"/>
    </source>
</evidence>
<evidence type="ECO:0000313" key="4">
    <source>
        <dbReference type="EMBL" id="SDF85366.1"/>
    </source>
</evidence>
<dbReference type="PROSITE" id="PS51736">
    <property type="entry name" value="RECOMBINASES_3"/>
    <property type="match status" value="1"/>
</dbReference>
<proteinExistence type="predicted"/>
<dbReference type="Pfam" id="PF00239">
    <property type="entry name" value="Resolvase"/>
    <property type="match status" value="1"/>
</dbReference>
<dbReference type="InterPro" id="IPR006119">
    <property type="entry name" value="Resolv_N"/>
</dbReference>
<evidence type="ECO:0000256" key="1">
    <source>
        <dbReference type="ARBA" id="ARBA00023125"/>
    </source>
</evidence>
<dbReference type="PANTHER" id="PTHR30461">
    <property type="entry name" value="DNA-INVERTASE FROM LAMBDOID PROPHAGE"/>
    <property type="match status" value="1"/>
</dbReference>
<dbReference type="SUPFAM" id="SSF53041">
    <property type="entry name" value="Resolvase-like"/>
    <property type="match status" value="1"/>
</dbReference>